<keyword evidence="1" id="KW-0175">Coiled coil</keyword>
<dbReference type="Proteomes" id="UP000615446">
    <property type="component" value="Unassembled WGS sequence"/>
</dbReference>
<dbReference type="AlphaFoldDB" id="A0A8H3M708"/>
<reference evidence="2" key="1">
    <citation type="submission" date="2019-10" db="EMBL/GenBank/DDBJ databases">
        <title>Conservation and host-specific expression of non-tandemly repeated heterogenous ribosome RNA gene in arbuscular mycorrhizal fungi.</title>
        <authorList>
            <person name="Maeda T."/>
            <person name="Kobayashi Y."/>
            <person name="Nakagawa T."/>
            <person name="Ezawa T."/>
            <person name="Yamaguchi K."/>
            <person name="Bino T."/>
            <person name="Nishimoto Y."/>
            <person name="Shigenobu S."/>
            <person name="Kawaguchi M."/>
        </authorList>
    </citation>
    <scope>NUCLEOTIDE SEQUENCE</scope>
    <source>
        <strain evidence="2">HR1</strain>
    </source>
</reference>
<comment type="caution">
    <text evidence="2">The sequence shown here is derived from an EMBL/GenBank/DDBJ whole genome shotgun (WGS) entry which is preliminary data.</text>
</comment>
<accession>A0A8H3M708</accession>
<dbReference type="EMBL" id="BLAL01000276">
    <property type="protein sequence ID" value="GES98940.1"/>
    <property type="molecule type" value="Genomic_DNA"/>
</dbReference>
<sequence>MFATKVIVIDLEVPVNLNINSKINPNDDLNSQIQRSDQLNLIGPNSNHLYKGVEKNKTITFEYQNKAAEDGYLGKQLFKTNEEDIYQNNFEKDDIEKDLEKRYNKITENGSNVVQYDSVHYYGNERNLNFQLKLEDYDEEIETKIPLSNEPSTLDGKENTIHICNEVMNKVQDLRKVISRSTHYEFAEINDDSIRNSFESLNNFLEANQDEISCNKMVEFFVNYDDCVASWIQLKLVILKDILNEDDLSKDNIYDFIKKFDDVEITCKNAFCFANILANKLIEEMTNEIEQNCDNNEDIKTDLELVRVKQRGTDSLREGLLEVKYDLEQARQTIDFEEKVNEILNDINDIFNVIANSLVQDITYNDMEDWRIKLNHFEQRELFSLTILIQKNMKETFCAFNNRKSKELEGLLKKVGGVIENLKRLMNDKINEADAYRLSQIDIYVNDVNDLQSWIYDSIKMFVDAKPKHGIMIGDSRALDKNNFSELTSLYEQFFKELPNRVDQFEGIGVKFNDISLKEEISELEEISNQKSNLDQLWANLDLITEEFKDLIDKTQNWYHQHDSLYNIEDNFGKLEDRINGLNSIGYDNLEGEIKELDEKVKTSKLMLDEAKSKANQIVDPALYAEVNRITENCYEEIVTIKSRHEDLENGGYYYTLNVNSLETTINNVIDKHSESDEVYRKYDRQLHICLKKEMDKLMELKPVETKKNHIINIFNKAKLALNQFSDAIALEYNEIELLRNVHNHAKTAHEIIKWINSWYEPEEINPKIKDFMIIQANHVVERWYNLQNLLTRLRTSVGDLKESQEILRSIDQLKERILNIEPTFFTKYDLEKLDKVQSEIDCTIEPKIKALDEITNDLTPENALDYIQQRCWIAEALINLTSIMGNKRTKLWKAHN</sequence>
<evidence type="ECO:0000313" key="2">
    <source>
        <dbReference type="EMBL" id="GES98940.1"/>
    </source>
</evidence>
<dbReference type="OrthoDB" id="2347642at2759"/>
<evidence type="ECO:0000313" key="3">
    <source>
        <dbReference type="Proteomes" id="UP000615446"/>
    </source>
</evidence>
<proteinExistence type="predicted"/>
<gene>
    <name evidence="2" type="ORF">RCL2_002546800</name>
</gene>
<name>A0A8H3M708_9GLOM</name>
<dbReference type="Gene3D" id="1.20.58.60">
    <property type="match status" value="1"/>
</dbReference>
<protein>
    <submittedName>
        <fullName evidence="2">Uncharacterized protein</fullName>
    </submittedName>
</protein>
<organism evidence="2 3">
    <name type="scientific">Rhizophagus clarus</name>
    <dbReference type="NCBI Taxonomy" id="94130"/>
    <lineage>
        <taxon>Eukaryota</taxon>
        <taxon>Fungi</taxon>
        <taxon>Fungi incertae sedis</taxon>
        <taxon>Mucoromycota</taxon>
        <taxon>Glomeromycotina</taxon>
        <taxon>Glomeromycetes</taxon>
        <taxon>Glomerales</taxon>
        <taxon>Glomeraceae</taxon>
        <taxon>Rhizophagus</taxon>
    </lineage>
</organism>
<feature type="coiled-coil region" evidence="1">
    <location>
        <begin position="587"/>
        <end position="614"/>
    </location>
</feature>
<evidence type="ECO:0000256" key="1">
    <source>
        <dbReference type="SAM" id="Coils"/>
    </source>
</evidence>